<feature type="domain" description="Periplasmic copper-binding protein NosD beta helix" evidence="1">
    <location>
        <begin position="50"/>
        <end position="197"/>
    </location>
</feature>
<reference evidence="2" key="1">
    <citation type="journal article" date="2015" name="Nature">
        <title>Complex archaea that bridge the gap between prokaryotes and eukaryotes.</title>
        <authorList>
            <person name="Spang A."/>
            <person name="Saw J.H."/>
            <person name="Jorgensen S.L."/>
            <person name="Zaremba-Niedzwiedzka K."/>
            <person name="Martijn J."/>
            <person name="Lind A.E."/>
            <person name="van Eijk R."/>
            <person name="Schleper C."/>
            <person name="Guy L."/>
            <person name="Ettema T.J."/>
        </authorList>
    </citation>
    <scope>NUCLEOTIDE SEQUENCE</scope>
</reference>
<dbReference type="InterPro" id="IPR006626">
    <property type="entry name" value="PbH1"/>
</dbReference>
<name>A0A0F8ZFE2_9ZZZZ</name>
<dbReference type="Gene3D" id="2.160.20.10">
    <property type="entry name" value="Single-stranded right-handed beta-helix, Pectin lyase-like"/>
    <property type="match status" value="1"/>
</dbReference>
<evidence type="ECO:0000259" key="1">
    <source>
        <dbReference type="Pfam" id="PF05048"/>
    </source>
</evidence>
<dbReference type="AlphaFoldDB" id="A0A0F8ZFE2"/>
<organism evidence="2">
    <name type="scientific">marine sediment metagenome</name>
    <dbReference type="NCBI Taxonomy" id="412755"/>
    <lineage>
        <taxon>unclassified sequences</taxon>
        <taxon>metagenomes</taxon>
        <taxon>ecological metagenomes</taxon>
    </lineage>
</organism>
<dbReference type="Gene3D" id="2.60.120.260">
    <property type="entry name" value="Galactose-binding domain-like"/>
    <property type="match status" value="1"/>
</dbReference>
<dbReference type="EMBL" id="LAZR01048201">
    <property type="protein sequence ID" value="KKK92458.1"/>
    <property type="molecule type" value="Genomic_DNA"/>
</dbReference>
<dbReference type="SUPFAM" id="SSF51126">
    <property type="entry name" value="Pectin lyase-like"/>
    <property type="match status" value="1"/>
</dbReference>
<proteinExistence type="predicted"/>
<comment type="caution">
    <text evidence="2">The sequence shown here is derived from an EMBL/GenBank/DDBJ whole genome shotgun (WGS) entry which is preliminary data.</text>
</comment>
<gene>
    <name evidence="2" type="ORF">LCGC14_2702730</name>
</gene>
<protein>
    <recommendedName>
        <fullName evidence="1">Periplasmic copper-binding protein NosD beta helix domain-containing protein</fullName>
    </recommendedName>
</protein>
<sequence length="415" mass="45096">GKFYTTAVVTLPSNVILRGRGAASIIVKNGDFYAIESIGSDGNEKTNVQIRDLKVTRNASDTSAKSLIYFEYVDNYLISNVFFEDYYNSGFRNNYSDFGLVAGCHFSTETEGTAIYISFGSKNTIEGNFIDGGKIGFFIFGDYNNIINNHIKNLLSTSQMRAIYISGDDNKVAGNIITDCLSYAFTVVAGSLSRGIYVAGNRNTIIGNTIDNCVYTGLFIESGKQQTVVTNNLCKDNGNLIDRANCESATSPMIFGETVPVLSGVTWARSITEAYEGTYSWKIASTGAAGRAELTDSIDTADMHGIIPGLTYTFSFWVFVPAGGMLGTEAGLRIQDYVGGWNTTDQAGVNVYDGWQFITVTRPIPAAATGFTLRVLFGGAASEFYYVDNIRLLPLGIHNEHEQNFLDNGTDTQVG</sequence>
<dbReference type="InterPro" id="IPR007742">
    <property type="entry name" value="NosD_dom"/>
</dbReference>
<dbReference type="Pfam" id="PF05048">
    <property type="entry name" value="NosD"/>
    <property type="match status" value="1"/>
</dbReference>
<dbReference type="InterPro" id="IPR011050">
    <property type="entry name" value="Pectin_lyase_fold/virulence"/>
</dbReference>
<evidence type="ECO:0000313" key="2">
    <source>
        <dbReference type="EMBL" id="KKK92458.1"/>
    </source>
</evidence>
<dbReference type="InterPro" id="IPR012334">
    <property type="entry name" value="Pectin_lyas_fold"/>
</dbReference>
<accession>A0A0F8ZFE2</accession>
<dbReference type="SMART" id="SM00710">
    <property type="entry name" value="PbH1"/>
    <property type="match status" value="3"/>
</dbReference>
<feature type="non-terminal residue" evidence="2">
    <location>
        <position position="1"/>
    </location>
</feature>